<dbReference type="GO" id="GO:0016780">
    <property type="term" value="F:phosphotransferase activity, for other substituted phosphate groups"/>
    <property type="evidence" value="ECO:0007669"/>
    <property type="project" value="InterPro"/>
</dbReference>
<name>A0A5C6VJN3_9FLAO</name>
<dbReference type="EMBL" id="VORB01000001">
    <property type="protein sequence ID" value="TXC85049.1"/>
    <property type="molecule type" value="Genomic_DNA"/>
</dbReference>
<dbReference type="OrthoDB" id="9783652at2"/>
<proteinExistence type="predicted"/>
<evidence type="ECO:0000313" key="10">
    <source>
        <dbReference type="Proteomes" id="UP000321168"/>
    </source>
</evidence>
<evidence type="ECO:0000256" key="3">
    <source>
        <dbReference type="ARBA" id="ARBA00022679"/>
    </source>
</evidence>
<feature type="transmembrane region" description="Helical" evidence="8">
    <location>
        <begin position="323"/>
        <end position="343"/>
    </location>
</feature>
<dbReference type="AlphaFoldDB" id="A0A5C6VJN3"/>
<feature type="transmembrane region" description="Helical" evidence="8">
    <location>
        <begin position="102"/>
        <end position="129"/>
    </location>
</feature>
<keyword evidence="5 8" id="KW-1133">Transmembrane helix</keyword>
<keyword evidence="7" id="KW-0479">Metal-binding</keyword>
<dbReference type="CDD" id="cd06853">
    <property type="entry name" value="GT_WecA_like"/>
    <property type="match status" value="1"/>
</dbReference>
<dbReference type="PANTHER" id="PTHR22926:SF3">
    <property type="entry name" value="UNDECAPRENYL-PHOSPHATE ALPHA-N-ACETYLGLUCOSAMINYL 1-PHOSPHATE TRANSFERASE"/>
    <property type="match status" value="1"/>
</dbReference>
<feature type="transmembrane region" description="Helical" evidence="8">
    <location>
        <begin position="209"/>
        <end position="228"/>
    </location>
</feature>
<dbReference type="GO" id="GO:0071555">
    <property type="term" value="P:cell wall organization"/>
    <property type="evidence" value="ECO:0007669"/>
    <property type="project" value="TreeGrafter"/>
</dbReference>
<comment type="cofactor">
    <cofactor evidence="7">
        <name>Mg(2+)</name>
        <dbReference type="ChEBI" id="CHEBI:18420"/>
    </cofactor>
</comment>
<dbReference type="InterPro" id="IPR000715">
    <property type="entry name" value="Glycosyl_transferase_4"/>
</dbReference>
<comment type="subcellular location">
    <subcellularLocation>
        <location evidence="1">Cell membrane</location>
        <topology evidence="1">Multi-pass membrane protein</topology>
    </subcellularLocation>
</comment>
<accession>A0A5C6VJN3</accession>
<keyword evidence="4 8" id="KW-0812">Transmembrane</keyword>
<evidence type="ECO:0000256" key="7">
    <source>
        <dbReference type="PIRSR" id="PIRSR600715-1"/>
    </source>
</evidence>
<feature type="transmembrane region" description="Helical" evidence="8">
    <location>
        <begin position="299"/>
        <end position="317"/>
    </location>
</feature>
<evidence type="ECO:0000256" key="5">
    <source>
        <dbReference type="ARBA" id="ARBA00022989"/>
    </source>
</evidence>
<feature type="binding site" evidence="7">
    <location>
        <position position="153"/>
    </location>
    <ligand>
        <name>Mg(2+)</name>
        <dbReference type="ChEBI" id="CHEBI:18420"/>
    </ligand>
</feature>
<dbReference type="PANTHER" id="PTHR22926">
    <property type="entry name" value="PHOSPHO-N-ACETYLMURAMOYL-PENTAPEPTIDE-TRANSFERASE"/>
    <property type="match status" value="1"/>
</dbReference>
<feature type="binding site" evidence="7">
    <location>
        <position position="213"/>
    </location>
    <ligand>
        <name>Mg(2+)</name>
        <dbReference type="ChEBI" id="CHEBI:18420"/>
    </ligand>
</feature>
<reference evidence="9 10" key="1">
    <citation type="submission" date="2019-08" db="EMBL/GenBank/DDBJ databases">
        <title>Genome of Luteibaculum oceani JCM 18817.</title>
        <authorList>
            <person name="Bowman J.P."/>
        </authorList>
    </citation>
    <scope>NUCLEOTIDE SEQUENCE [LARGE SCALE GENOMIC DNA]</scope>
    <source>
        <strain evidence="9 10">JCM 18817</strain>
    </source>
</reference>
<keyword evidence="6 8" id="KW-0472">Membrane</keyword>
<evidence type="ECO:0000256" key="1">
    <source>
        <dbReference type="ARBA" id="ARBA00004651"/>
    </source>
</evidence>
<evidence type="ECO:0000256" key="8">
    <source>
        <dbReference type="SAM" id="Phobius"/>
    </source>
</evidence>
<dbReference type="PROSITE" id="PS01348">
    <property type="entry name" value="MRAY_2"/>
    <property type="match status" value="1"/>
</dbReference>
<keyword evidence="7" id="KW-0460">Magnesium</keyword>
<gene>
    <name evidence="9" type="ORF">FRX97_00050</name>
</gene>
<evidence type="ECO:0000256" key="6">
    <source>
        <dbReference type="ARBA" id="ARBA00023136"/>
    </source>
</evidence>
<feature type="transmembrane region" description="Helical" evidence="8">
    <location>
        <begin position="44"/>
        <end position="62"/>
    </location>
</feature>
<keyword evidence="3 9" id="KW-0808">Transferase</keyword>
<comment type="caution">
    <text evidence="9">The sequence shown here is derived from an EMBL/GenBank/DDBJ whole genome shotgun (WGS) entry which is preliminary data.</text>
</comment>
<dbReference type="Proteomes" id="UP000321168">
    <property type="component" value="Unassembled WGS sequence"/>
</dbReference>
<feature type="transmembrane region" description="Helical" evidence="8">
    <location>
        <begin position="161"/>
        <end position="178"/>
    </location>
</feature>
<keyword evidence="10" id="KW-1185">Reference proteome</keyword>
<sequence>MFEVFFCGIILMLVATPVVIKVAKIKHLVDVPDRKRKVHVYSTPTIGGVSIFACFLITFCLFAPVTDVNTGNEFRYLICCLLILFYVGLKDDITGLSALKKLIAHLIVGYILVYLADIRIVSMGGIFGLHQLPDIVSYSLSIFTYIVIINSMNLIDGIDGLAAGIGCLASLFFAFYFYQCGDLFWTTLAISLAGALSGFLVFNFSPAKIFMGDSGSLVIGFVLAILAMKLINYPTQPDWEFLRPVSKPVLAMSILSYPLIDTLRVFAIRALNGVSPFSPDKNHVHHILIDDNKRRHGPVAVILYGYCIAVILLNLVWDQLPVTWYFVAMLFSAALLLQALVWIKRLR</sequence>
<organism evidence="9 10">
    <name type="scientific">Luteibaculum oceani</name>
    <dbReference type="NCBI Taxonomy" id="1294296"/>
    <lineage>
        <taxon>Bacteria</taxon>
        <taxon>Pseudomonadati</taxon>
        <taxon>Bacteroidota</taxon>
        <taxon>Flavobacteriia</taxon>
        <taxon>Flavobacteriales</taxon>
        <taxon>Luteibaculaceae</taxon>
        <taxon>Luteibaculum</taxon>
    </lineage>
</organism>
<dbReference type="Pfam" id="PF00953">
    <property type="entry name" value="Glycos_transf_4"/>
    <property type="match status" value="1"/>
</dbReference>
<dbReference type="GO" id="GO:0005886">
    <property type="term" value="C:plasma membrane"/>
    <property type="evidence" value="ECO:0007669"/>
    <property type="project" value="UniProtKB-SubCell"/>
</dbReference>
<dbReference type="GO" id="GO:0046872">
    <property type="term" value="F:metal ion binding"/>
    <property type="evidence" value="ECO:0007669"/>
    <property type="project" value="UniProtKB-KW"/>
</dbReference>
<feature type="transmembrane region" description="Helical" evidence="8">
    <location>
        <begin position="184"/>
        <end position="202"/>
    </location>
</feature>
<dbReference type="InterPro" id="IPR018480">
    <property type="entry name" value="PNAcMuramoyl-5peptid_Trfase_CS"/>
</dbReference>
<evidence type="ECO:0000256" key="2">
    <source>
        <dbReference type="ARBA" id="ARBA00022475"/>
    </source>
</evidence>
<dbReference type="GO" id="GO:0009103">
    <property type="term" value="P:lipopolysaccharide biosynthetic process"/>
    <property type="evidence" value="ECO:0007669"/>
    <property type="project" value="TreeGrafter"/>
</dbReference>
<evidence type="ECO:0000256" key="4">
    <source>
        <dbReference type="ARBA" id="ARBA00022692"/>
    </source>
</evidence>
<feature type="transmembrane region" description="Helical" evidence="8">
    <location>
        <begin position="248"/>
        <end position="267"/>
    </location>
</feature>
<protein>
    <submittedName>
        <fullName evidence="9">Undecaprenyl/decaprenyl-phosphate alpha-N-acetylglucosaminyl 1-phosphate transferase</fullName>
    </submittedName>
</protein>
<feature type="transmembrane region" description="Helical" evidence="8">
    <location>
        <begin position="135"/>
        <end position="154"/>
    </location>
</feature>
<dbReference type="GO" id="GO:0044038">
    <property type="term" value="P:cell wall macromolecule biosynthetic process"/>
    <property type="evidence" value="ECO:0007669"/>
    <property type="project" value="TreeGrafter"/>
</dbReference>
<evidence type="ECO:0000313" key="9">
    <source>
        <dbReference type="EMBL" id="TXC85049.1"/>
    </source>
</evidence>
<feature type="transmembrane region" description="Helical" evidence="8">
    <location>
        <begin position="6"/>
        <end position="23"/>
    </location>
</feature>
<keyword evidence="2" id="KW-1003">Cell membrane</keyword>
<feature type="transmembrane region" description="Helical" evidence="8">
    <location>
        <begin position="74"/>
        <end position="90"/>
    </location>
</feature>